<organism evidence="3 4">
    <name type="scientific">Meripilus lineatus</name>
    <dbReference type="NCBI Taxonomy" id="2056292"/>
    <lineage>
        <taxon>Eukaryota</taxon>
        <taxon>Fungi</taxon>
        <taxon>Dikarya</taxon>
        <taxon>Basidiomycota</taxon>
        <taxon>Agaricomycotina</taxon>
        <taxon>Agaricomycetes</taxon>
        <taxon>Polyporales</taxon>
        <taxon>Meripilaceae</taxon>
        <taxon>Meripilus</taxon>
    </lineage>
</organism>
<feature type="region of interest" description="Disordered" evidence="1">
    <location>
        <begin position="27"/>
        <end position="94"/>
    </location>
</feature>
<feature type="compositionally biased region" description="Polar residues" evidence="1">
    <location>
        <begin position="63"/>
        <end position="75"/>
    </location>
</feature>
<evidence type="ECO:0000256" key="1">
    <source>
        <dbReference type="SAM" id="MobiDB-lite"/>
    </source>
</evidence>
<sequence>MQQPAMFGPVLSAGLSSRFEAEYIAQMSQRKRELFDSESRTAGESHSNGWHAHDEDEDDFHPPNSTAGQHQQQSRNVRRRGSTEANGLHESGLDGKYRLKENGWATPSGTLKHSHAATTMSVKTYTWVSLWFLITAPIIFWDAGYCFMRPRSMLGGDLHWIWKPYEIYQNVDLVYGIPALERGDGFTNAQSALNIVETFMNLGYLYLAHIAATPVAPLLGFASAVMTLSKTVLYWAQEYYCGGCAVGHNDWKTLFVYWIVPNGFWLVVPTFIIIRLSKDIAQSLRIAGGGGVNGSRVKKE</sequence>
<dbReference type="PANTHER" id="PTHR37919">
    <property type="entry name" value="PROTEIN CBG05606"/>
    <property type="match status" value="1"/>
</dbReference>
<feature type="compositionally biased region" description="Basic and acidic residues" evidence="1">
    <location>
        <begin position="30"/>
        <end position="43"/>
    </location>
</feature>
<feature type="transmembrane region" description="Helical" evidence="2">
    <location>
        <begin position="204"/>
        <end position="226"/>
    </location>
</feature>
<feature type="transmembrane region" description="Helical" evidence="2">
    <location>
        <begin position="128"/>
        <end position="148"/>
    </location>
</feature>
<proteinExistence type="predicted"/>
<evidence type="ECO:0000313" key="3">
    <source>
        <dbReference type="EMBL" id="KAJ3477357.1"/>
    </source>
</evidence>
<evidence type="ECO:0008006" key="5">
    <source>
        <dbReference type="Google" id="ProtNLM"/>
    </source>
</evidence>
<keyword evidence="2" id="KW-0812">Transmembrane</keyword>
<keyword evidence="4" id="KW-1185">Reference proteome</keyword>
<reference evidence="3" key="1">
    <citation type="submission" date="2022-07" db="EMBL/GenBank/DDBJ databases">
        <title>Genome Sequence of Physisporinus lineatus.</title>
        <authorList>
            <person name="Buettner E."/>
        </authorList>
    </citation>
    <scope>NUCLEOTIDE SEQUENCE</scope>
    <source>
        <strain evidence="3">VT162</strain>
    </source>
</reference>
<keyword evidence="2" id="KW-1133">Transmembrane helix</keyword>
<dbReference type="EMBL" id="JANAWD010000603">
    <property type="protein sequence ID" value="KAJ3477357.1"/>
    <property type="molecule type" value="Genomic_DNA"/>
</dbReference>
<evidence type="ECO:0000256" key="2">
    <source>
        <dbReference type="SAM" id="Phobius"/>
    </source>
</evidence>
<evidence type="ECO:0000313" key="4">
    <source>
        <dbReference type="Proteomes" id="UP001212997"/>
    </source>
</evidence>
<gene>
    <name evidence="3" type="ORF">NLI96_g10515</name>
</gene>
<dbReference type="Proteomes" id="UP001212997">
    <property type="component" value="Unassembled WGS sequence"/>
</dbReference>
<dbReference type="AlphaFoldDB" id="A0AAD5YE56"/>
<dbReference type="PANTHER" id="PTHR37919:SF2">
    <property type="entry name" value="EXPERA DOMAIN-CONTAINING PROTEIN"/>
    <property type="match status" value="1"/>
</dbReference>
<name>A0AAD5YE56_9APHY</name>
<protein>
    <recommendedName>
        <fullName evidence="5">EXPERA domain-containing protein</fullName>
    </recommendedName>
</protein>
<accession>A0AAD5YE56</accession>
<comment type="caution">
    <text evidence="3">The sequence shown here is derived from an EMBL/GenBank/DDBJ whole genome shotgun (WGS) entry which is preliminary data.</text>
</comment>
<feature type="transmembrane region" description="Helical" evidence="2">
    <location>
        <begin position="255"/>
        <end position="276"/>
    </location>
</feature>
<keyword evidence="2" id="KW-0472">Membrane</keyword>